<dbReference type="STRING" id="717606.PaecuDRAFT_3744"/>
<dbReference type="EC" id="5.1.1.7" evidence="3 8"/>
<comment type="subcellular location">
    <subcellularLocation>
        <location evidence="8">Cytoplasm</location>
    </subcellularLocation>
</comment>
<accession>E0ICY0</accession>
<feature type="active site" description="Proton donor" evidence="8">
    <location>
        <position position="67"/>
    </location>
</feature>
<comment type="caution">
    <text evidence="8">Lacks conserved residue(s) required for the propagation of feature annotation.</text>
</comment>
<dbReference type="Pfam" id="PF01678">
    <property type="entry name" value="DAP_epimerase"/>
    <property type="match status" value="2"/>
</dbReference>
<feature type="binding site" evidence="8">
    <location>
        <begin position="68"/>
        <end position="69"/>
    </location>
    <ligand>
        <name>substrate</name>
    </ligand>
</feature>
<gene>
    <name evidence="8" type="primary">dapF</name>
    <name evidence="10" type="ORF">PaecuDRAFT_3744</name>
</gene>
<evidence type="ECO:0000256" key="4">
    <source>
        <dbReference type="ARBA" id="ARBA00022605"/>
    </source>
</evidence>
<dbReference type="PROSITE" id="PS01326">
    <property type="entry name" value="DAP_EPIMERASE"/>
    <property type="match status" value="1"/>
</dbReference>
<dbReference type="GO" id="GO:0008837">
    <property type="term" value="F:diaminopimelate epimerase activity"/>
    <property type="evidence" value="ECO:0007669"/>
    <property type="project" value="UniProtKB-UniRule"/>
</dbReference>
<feature type="active site" description="Proton acceptor" evidence="8">
    <location>
        <position position="195"/>
    </location>
</feature>
<feature type="binding site" evidence="8">
    <location>
        <begin position="186"/>
        <end position="187"/>
    </location>
    <ligand>
        <name>substrate</name>
    </ligand>
</feature>
<feature type="binding site" evidence="8">
    <location>
        <position position="168"/>
    </location>
    <ligand>
        <name>substrate</name>
    </ligand>
</feature>
<name>E0ICY0_9BACL</name>
<keyword evidence="5 8" id="KW-0457">Lysine biosynthesis</keyword>
<feature type="site" description="Could be important to modulate the pK values of the two catalytic cysteine residues" evidence="8">
    <location>
        <position position="140"/>
    </location>
</feature>
<keyword evidence="6 8" id="KW-0413">Isomerase</keyword>
<dbReference type="eggNOG" id="COG0253">
    <property type="taxonomic scope" value="Bacteria"/>
</dbReference>
<dbReference type="PANTHER" id="PTHR31689:SF0">
    <property type="entry name" value="DIAMINOPIMELATE EPIMERASE"/>
    <property type="match status" value="1"/>
</dbReference>
<dbReference type="InterPro" id="IPR001653">
    <property type="entry name" value="DAP_epimerase_DapF"/>
</dbReference>
<proteinExistence type="inferred from homology"/>
<evidence type="ECO:0000256" key="1">
    <source>
        <dbReference type="ARBA" id="ARBA00005196"/>
    </source>
</evidence>
<keyword evidence="8" id="KW-0963">Cytoplasm</keyword>
<feature type="site" description="Could be important to modulate the pK values of the two catalytic cysteine residues" evidence="8">
    <location>
        <position position="186"/>
    </location>
</feature>
<feature type="active site" evidence="9">
    <location>
        <position position="67"/>
    </location>
</feature>
<evidence type="ECO:0000256" key="2">
    <source>
        <dbReference type="ARBA" id="ARBA00010219"/>
    </source>
</evidence>
<comment type="subunit">
    <text evidence="8">Homodimer.</text>
</comment>
<dbReference type="Gene3D" id="3.10.310.10">
    <property type="entry name" value="Diaminopimelate Epimerase, Chain A, domain 1"/>
    <property type="match status" value="2"/>
</dbReference>
<evidence type="ECO:0000256" key="3">
    <source>
        <dbReference type="ARBA" id="ARBA00013080"/>
    </source>
</evidence>
<protein>
    <recommendedName>
        <fullName evidence="3 8">Diaminopimelate epimerase</fullName>
        <shortName evidence="8">DAP epimerase</shortName>
        <ecNumber evidence="3 8">5.1.1.7</ecNumber>
    </recommendedName>
    <alternativeName>
        <fullName evidence="8">PLP-independent amino acid racemase</fullName>
    </alternativeName>
</protein>
<comment type="similarity">
    <text evidence="2 8">Belongs to the diaminopimelate epimerase family.</text>
</comment>
<dbReference type="NCBIfam" id="TIGR00652">
    <property type="entry name" value="DapF"/>
    <property type="match status" value="1"/>
</dbReference>
<dbReference type="HAMAP" id="MF_00197">
    <property type="entry name" value="DAP_epimerase"/>
    <property type="match status" value="1"/>
</dbReference>
<feature type="binding site" evidence="8">
    <location>
        <position position="11"/>
    </location>
    <ligand>
        <name>substrate</name>
    </ligand>
</feature>
<evidence type="ECO:0000313" key="10">
    <source>
        <dbReference type="EMBL" id="EFM09695.1"/>
    </source>
</evidence>
<evidence type="ECO:0000256" key="9">
    <source>
        <dbReference type="PROSITE-ProRule" id="PRU10125"/>
    </source>
</evidence>
<evidence type="ECO:0000256" key="7">
    <source>
        <dbReference type="ARBA" id="ARBA00051712"/>
    </source>
</evidence>
<dbReference type="GO" id="GO:0005829">
    <property type="term" value="C:cytosol"/>
    <property type="evidence" value="ECO:0007669"/>
    <property type="project" value="TreeGrafter"/>
</dbReference>
<evidence type="ECO:0000256" key="5">
    <source>
        <dbReference type="ARBA" id="ARBA00023154"/>
    </source>
</evidence>
<dbReference type="OrthoDB" id="9805408at2"/>
<sequence length="253" mass="27581">MQFWKFEAEGNSYIVVESSNLHAVDIPAICSKRTGLSGDGLLVAEWLTDSTVHMRVFNADGTEAPMCGNGARCVAAFAYVNRPQLRDQDIVIKAQGATVTHRLAGEEGMKFNATIRFERDPLINKYGEESRYQYVVGSPHLVILTDLEAVNLTHEGPIYEATFDGGTNVMFASVVDRGVIRVLPWERGVGVVEGCATGSAAAAMAVALEMPDWPLESEVLTPQGCVRVEWNAMDKVLCMEGNVSLVAEGMYFV</sequence>
<dbReference type="PANTHER" id="PTHR31689">
    <property type="entry name" value="DIAMINOPIMELATE EPIMERASE, CHLOROPLASTIC"/>
    <property type="match status" value="1"/>
</dbReference>
<dbReference type="EMBL" id="AEDD01000010">
    <property type="protein sequence ID" value="EFM09695.1"/>
    <property type="molecule type" value="Genomic_DNA"/>
</dbReference>
<dbReference type="SUPFAM" id="SSF54506">
    <property type="entry name" value="Diaminopimelate epimerase-like"/>
    <property type="match status" value="2"/>
</dbReference>
<organism evidence="10 11">
    <name type="scientific">Paenibacillus curdlanolyticus YK9</name>
    <dbReference type="NCBI Taxonomy" id="717606"/>
    <lineage>
        <taxon>Bacteria</taxon>
        <taxon>Bacillati</taxon>
        <taxon>Bacillota</taxon>
        <taxon>Bacilli</taxon>
        <taxon>Bacillales</taxon>
        <taxon>Paenibacillaceae</taxon>
        <taxon>Paenibacillus</taxon>
    </lineage>
</organism>
<comment type="function">
    <text evidence="8">Catalyzes the stereoinversion of LL-2,6-diaminopimelate (L,L-DAP) to meso-diaminopimelate (meso-DAP), a precursor of L-lysine and an essential component of the bacterial peptidoglycan.</text>
</comment>
<feature type="binding site" evidence="8">
    <location>
        <position position="58"/>
    </location>
    <ligand>
        <name>substrate</name>
    </ligand>
</feature>
<dbReference type="UniPathway" id="UPA00034">
    <property type="reaction ID" value="UER00025"/>
</dbReference>
<evidence type="ECO:0000256" key="8">
    <source>
        <dbReference type="HAMAP-Rule" id="MF_00197"/>
    </source>
</evidence>
<dbReference type="GO" id="GO:0009089">
    <property type="term" value="P:lysine biosynthetic process via diaminopimelate"/>
    <property type="evidence" value="ECO:0007669"/>
    <property type="project" value="UniProtKB-UniRule"/>
</dbReference>
<evidence type="ECO:0000256" key="6">
    <source>
        <dbReference type="ARBA" id="ARBA00023235"/>
    </source>
</evidence>
<dbReference type="RefSeq" id="WP_006039730.1">
    <property type="nucleotide sequence ID" value="NZ_AEDD01000010.1"/>
</dbReference>
<evidence type="ECO:0000313" key="11">
    <source>
        <dbReference type="Proteomes" id="UP000005387"/>
    </source>
</evidence>
<dbReference type="AlphaFoldDB" id="E0ICY0"/>
<reference evidence="10 11" key="1">
    <citation type="submission" date="2010-07" db="EMBL/GenBank/DDBJ databases">
        <title>The draft genome of Paenibacillus curdlanolyticus YK9.</title>
        <authorList>
            <consortium name="US DOE Joint Genome Institute (JGI-PGF)"/>
            <person name="Lucas S."/>
            <person name="Copeland A."/>
            <person name="Lapidus A."/>
            <person name="Cheng J.-F."/>
            <person name="Bruce D."/>
            <person name="Goodwin L."/>
            <person name="Pitluck S."/>
            <person name="Land M.L."/>
            <person name="Hauser L."/>
            <person name="Chang Y.-J."/>
            <person name="Jeffries C."/>
            <person name="Anderson I.J."/>
            <person name="Johnson E."/>
            <person name="Loganathan U."/>
            <person name="Mulhopadhyay B."/>
            <person name="Kyrpides N."/>
            <person name="Woyke T.J."/>
        </authorList>
    </citation>
    <scope>NUCLEOTIDE SEQUENCE [LARGE SCALE GENOMIC DNA]</scope>
    <source>
        <strain evidence="10 11">YK9</strain>
    </source>
</reference>
<keyword evidence="11" id="KW-1185">Reference proteome</keyword>
<comment type="catalytic activity">
    <reaction evidence="7 8">
        <text>(2S,6S)-2,6-diaminopimelate = meso-2,6-diaminopimelate</text>
        <dbReference type="Rhea" id="RHEA:15393"/>
        <dbReference type="ChEBI" id="CHEBI:57609"/>
        <dbReference type="ChEBI" id="CHEBI:57791"/>
        <dbReference type="EC" id="5.1.1.7"/>
    </reaction>
</comment>
<comment type="pathway">
    <text evidence="1 8">Amino-acid biosynthesis; L-lysine biosynthesis via DAP pathway; DL-2,6-diaminopimelate from LL-2,6-diaminopimelate: step 1/1.</text>
</comment>
<keyword evidence="4 8" id="KW-0028">Amino-acid biosynthesis</keyword>
<dbReference type="InterPro" id="IPR018510">
    <property type="entry name" value="DAP_epimerase_AS"/>
</dbReference>
<dbReference type="Proteomes" id="UP000005387">
    <property type="component" value="Unassembled WGS sequence"/>
</dbReference>